<feature type="region of interest" description="Disordered" evidence="2">
    <location>
        <begin position="511"/>
        <end position="541"/>
    </location>
</feature>
<dbReference type="AlphaFoldDB" id="A0A139ANG8"/>
<evidence type="ECO:0000313" key="4">
    <source>
        <dbReference type="EMBL" id="KXS18297.1"/>
    </source>
</evidence>
<dbReference type="STRING" id="1344416.A0A139ANG8"/>
<dbReference type="PANTHER" id="PTHR14134">
    <property type="entry name" value="E3 UBIQUITIN-PROTEIN LIGASE RAD18"/>
    <property type="match status" value="1"/>
</dbReference>
<reference evidence="4 5" key="1">
    <citation type="journal article" date="2015" name="Genome Biol. Evol.">
        <title>Phylogenomic analyses indicate that early fungi evolved digesting cell walls of algal ancestors of land plants.</title>
        <authorList>
            <person name="Chang Y."/>
            <person name="Wang S."/>
            <person name="Sekimoto S."/>
            <person name="Aerts A.L."/>
            <person name="Choi C."/>
            <person name="Clum A."/>
            <person name="LaButti K.M."/>
            <person name="Lindquist E.A."/>
            <person name="Yee Ngan C."/>
            <person name="Ohm R.A."/>
            <person name="Salamov A.A."/>
            <person name="Grigoriev I.V."/>
            <person name="Spatafora J.W."/>
            <person name="Berbee M.L."/>
        </authorList>
    </citation>
    <scope>NUCLEOTIDE SEQUENCE [LARGE SCALE GENOMIC DNA]</scope>
    <source>
        <strain evidence="4 5">JEL478</strain>
    </source>
</reference>
<feature type="compositionally biased region" description="Polar residues" evidence="2">
    <location>
        <begin position="254"/>
        <end position="266"/>
    </location>
</feature>
<organism evidence="4 5">
    <name type="scientific">Gonapodya prolifera (strain JEL478)</name>
    <name type="common">Monoblepharis prolifera</name>
    <dbReference type="NCBI Taxonomy" id="1344416"/>
    <lineage>
        <taxon>Eukaryota</taxon>
        <taxon>Fungi</taxon>
        <taxon>Fungi incertae sedis</taxon>
        <taxon>Chytridiomycota</taxon>
        <taxon>Chytridiomycota incertae sedis</taxon>
        <taxon>Monoblepharidomycetes</taxon>
        <taxon>Monoblepharidales</taxon>
        <taxon>Gonapodyaceae</taxon>
        <taxon>Gonapodya</taxon>
    </lineage>
</organism>
<feature type="region of interest" description="Disordered" evidence="2">
    <location>
        <begin position="326"/>
        <end position="345"/>
    </location>
</feature>
<keyword evidence="1" id="KW-0479">Metal-binding</keyword>
<protein>
    <recommendedName>
        <fullName evidence="3">RING-type domain-containing protein</fullName>
    </recommendedName>
</protein>
<evidence type="ECO:0000256" key="1">
    <source>
        <dbReference type="PROSITE-ProRule" id="PRU00175"/>
    </source>
</evidence>
<name>A0A139ANG8_GONPJ</name>
<dbReference type="InterPro" id="IPR013083">
    <property type="entry name" value="Znf_RING/FYVE/PHD"/>
</dbReference>
<dbReference type="GO" id="GO:0006301">
    <property type="term" value="P:DNA damage tolerance"/>
    <property type="evidence" value="ECO:0007669"/>
    <property type="project" value="InterPro"/>
</dbReference>
<gene>
    <name evidence="4" type="ORF">M427DRAFT_226717</name>
</gene>
<keyword evidence="1" id="KW-0862">Zinc</keyword>
<dbReference type="EMBL" id="KQ965743">
    <property type="protein sequence ID" value="KXS18297.1"/>
    <property type="molecule type" value="Genomic_DNA"/>
</dbReference>
<dbReference type="GO" id="GO:0003697">
    <property type="term" value="F:single-stranded DNA binding"/>
    <property type="evidence" value="ECO:0007669"/>
    <property type="project" value="InterPro"/>
</dbReference>
<dbReference type="GO" id="GO:0006513">
    <property type="term" value="P:protein monoubiquitination"/>
    <property type="evidence" value="ECO:0007669"/>
    <property type="project" value="InterPro"/>
</dbReference>
<dbReference type="Gene3D" id="3.30.40.10">
    <property type="entry name" value="Zinc/RING finger domain, C3HC4 (zinc finger)"/>
    <property type="match status" value="1"/>
</dbReference>
<dbReference type="GO" id="GO:0005634">
    <property type="term" value="C:nucleus"/>
    <property type="evidence" value="ECO:0007669"/>
    <property type="project" value="TreeGrafter"/>
</dbReference>
<sequence length="541" mass="59498">MDVVRPAKRQRLDADPDDVLPPSLAQLDALLQCPACARPYTQYPPLIAGACGHVACSLCVRRHVAERSECVTCRQQTEEALLSVSRALADVANAWWTAARSEALTLSKKVIESRHLKERLTILENQLDTTRIGSSVQTTHPVMNTKKTEPKNQEDVIDVDEDEDKEQQLKPSDKVACPLCTSMIRYSRLNSHIDAGCPPPDPEPQISGGQQPSSGLASIFKRDASALGYSKKAPAAKSVVPKNRIRGAEKSEAGSISTEDVNSNTRAGAPHYDMNQLAPSSTFEVDMRDIRMPQMRKTDFEETIRDESNNSAEQDVQPDLIEEDDAPEARQPGKISAPFTDTGVPSRAAASLTSAGKPSFGSFCATKSPPRRLPPPVLPLLTGPQLRAHLRRHGLSLEGARSQQGRRLQEFVTRWNANLDLAQPRPRRKVVEEIANWEKTTTAGVAGGLLAILEGLPEGKLDPGSSEFDPGIWKRKYAEDYADLVEKARATLDKYKRTFSDGNISEEEIESVDVEEDEMALSTTEADHPNLDDVDEVLELR</sequence>
<feature type="domain" description="RING-type" evidence="3">
    <location>
        <begin position="33"/>
        <end position="74"/>
    </location>
</feature>
<feature type="compositionally biased region" description="Acidic residues" evidence="2">
    <location>
        <begin position="532"/>
        <end position="541"/>
    </location>
</feature>
<dbReference type="InterPro" id="IPR039577">
    <property type="entry name" value="Rad18"/>
</dbReference>
<dbReference type="PROSITE" id="PS50089">
    <property type="entry name" value="ZF_RING_2"/>
    <property type="match status" value="1"/>
</dbReference>
<feature type="region of interest" description="Disordered" evidence="2">
    <location>
        <begin position="194"/>
        <end position="216"/>
    </location>
</feature>
<dbReference type="SUPFAM" id="SSF57850">
    <property type="entry name" value="RING/U-box"/>
    <property type="match status" value="1"/>
</dbReference>
<dbReference type="OrthoDB" id="9049620at2759"/>
<dbReference type="GO" id="GO:0008270">
    <property type="term" value="F:zinc ion binding"/>
    <property type="evidence" value="ECO:0007669"/>
    <property type="project" value="UniProtKB-KW"/>
</dbReference>
<keyword evidence="1" id="KW-0863">Zinc-finger</keyword>
<evidence type="ECO:0000259" key="3">
    <source>
        <dbReference type="PROSITE" id="PS50089"/>
    </source>
</evidence>
<dbReference type="GO" id="GO:0097505">
    <property type="term" value="C:Rad6-Rad18 complex"/>
    <property type="evidence" value="ECO:0007669"/>
    <property type="project" value="TreeGrafter"/>
</dbReference>
<dbReference type="Proteomes" id="UP000070544">
    <property type="component" value="Unassembled WGS sequence"/>
</dbReference>
<proteinExistence type="predicted"/>
<dbReference type="PANTHER" id="PTHR14134:SF2">
    <property type="entry name" value="E3 UBIQUITIN-PROTEIN LIGASE RAD18"/>
    <property type="match status" value="1"/>
</dbReference>
<accession>A0A139ANG8</accession>
<feature type="compositionally biased region" description="Polar residues" evidence="2">
    <location>
        <begin position="207"/>
        <end position="216"/>
    </location>
</feature>
<feature type="region of interest" description="Disordered" evidence="2">
    <location>
        <begin position="248"/>
        <end position="276"/>
    </location>
</feature>
<evidence type="ECO:0000313" key="5">
    <source>
        <dbReference type="Proteomes" id="UP000070544"/>
    </source>
</evidence>
<keyword evidence="5" id="KW-1185">Reference proteome</keyword>
<dbReference type="InterPro" id="IPR001841">
    <property type="entry name" value="Znf_RING"/>
</dbReference>
<dbReference type="GO" id="GO:0061630">
    <property type="term" value="F:ubiquitin protein ligase activity"/>
    <property type="evidence" value="ECO:0007669"/>
    <property type="project" value="InterPro"/>
</dbReference>
<evidence type="ECO:0000256" key="2">
    <source>
        <dbReference type="SAM" id="MobiDB-lite"/>
    </source>
</evidence>